<feature type="compositionally biased region" description="Polar residues" evidence="1">
    <location>
        <begin position="1"/>
        <end position="10"/>
    </location>
</feature>
<evidence type="ECO:0000313" key="4">
    <source>
        <dbReference type="Proteomes" id="UP000522081"/>
    </source>
</evidence>
<keyword evidence="2" id="KW-1133">Transmembrane helix</keyword>
<evidence type="ECO:0000256" key="1">
    <source>
        <dbReference type="SAM" id="MobiDB-lite"/>
    </source>
</evidence>
<reference evidence="3 4" key="1">
    <citation type="submission" date="2020-07" db="EMBL/GenBank/DDBJ databases">
        <title>Genomic Encyclopedia of Type Strains, Phase IV (KMG-IV): sequencing the most valuable type-strain genomes for metagenomic binning, comparative biology and taxonomic classification.</title>
        <authorList>
            <person name="Goeker M."/>
        </authorList>
    </citation>
    <scope>NUCLEOTIDE SEQUENCE [LARGE SCALE GENOMIC DNA]</scope>
    <source>
        <strain evidence="3 4">DSM 29043</strain>
    </source>
</reference>
<protein>
    <submittedName>
        <fullName evidence="3">Flp pilus assembly pilin Flp</fullName>
    </submittedName>
</protein>
<evidence type="ECO:0000313" key="3">
    <source>
        <dbReference type="EMBL" id="NYH97048.1"/>
    </source>
</evidence>
<dbReference type="AlphaFoldDB" id="A0A7Y9Y1K3"/>
<feature type="region of interest" description="Disordered" evidence="1">
    <location>
        <begin position="1"/>
        <end position="24"/>
    </location>
</feature>
<keyword evidence="4" id="KW-1185">Reference proteome</keyword>
<evidence type="ECO:0000256" key="2">
    <source>
        <dbReference type="SAM" id="Phobius"/>
    </source>
</evidence>
<dbReference type="RefSeq" id="WP_218845314.1">
    <property type="nucleotide sequence ID" value="NZ_BMGF01000013.1"/>
</dbReference>
<name>A0A7Y9Y1K3_9SPHN</name>
<dbReference type="Proteomes" id="UP000522081">
    <property type="component" value="Unassembled WGS sequence"/>
</dbReference>
<feature type="compositionally biased region" description="Basic and acidic residues" evidence="1">
    <location>
        <begin position="11"/>
        <end position="20"/>
    </location>
</feature>
<organism evidence="3 4">
    <name type="scientific">Novosphingobium marinum</name>
    <dbReference type="NCBI Taxonomy" id="1514948"/>
    <lineage>
        <taxon>Bacteria</taxon>
        <taxon>Pseudomonadati</taxon>
        <taxon>Pseudomonadota</taxon>
        <taxon>Alphaproteobacteria</taxon>
        <taxon>Sphingomonadales</taxon>
        <taxon>Sphingomonadaceae</taxon>
        <taxon>Novosphingobium</taxon>
    </lineage>
</organism>
<accession>A0A7Y9Y1K3</accession>
<keyword evidence="2" id="KW-0812">Transmembrane</keyword>
<comment type="caution">
    <text evidence="3">The sequence shown here is derived from an EMBL/GenBank/DDBJ whole genome shotgun (WGS) entry which is preliminary data.</text>
</comment>
<proteinExistence type="predicted"/>
<gene>
    <name evidence="3" type="ORF">FHS75_003409</name>
</gene>
<sequence length="160" mass="17170">MTDIEPNTTVGEKRVADRARTQTSQFEDVTSHDCTLAAGSASFRAGQFVQICWRGEACGEAIVRWVEDDKAGLEFTHPMPDVFVSHARTSNHDLSIRDPSQQKPAGLGLDIRGAASVEYGFIAALIAVAAFSAIAGLGDANQDNWDKLSDDVSTAVSKSR</sequence>
<keyword evidence="2" id="KW-0472">Membrane</keyword>
<feature type="transmembrane region" description="Helical" evidence="2">
    <location>
        <begin position="119"/>
        <end position="138"/>
    </location>
</feature>
<dbReference type="EMBL" id="JACBZF010000011">
    <property type="protein sequence ID" value="NYH97048.1"/>
    <property type="molecule type" value="Genomic_DNA"/>
</dbReference>